<dbReference type="GO" id="GO:0001046">
    <property type="term" value="F:core promoter sequence-specific DNA binding"/>
    <property type="evidence" value="ECO:0007669"/>
    <property type="project" value="TreeGrafter"/>
</dbReference>
<gene>
    <name evidence="1" type="ordered locus">Rru_A2482</name>
</gene>
<organism evidence="1 2">
    <name type="scientific">Rhodospirillum rubrum (strain ATCC 11170 / ATH 1.1.1 / DSM 467 / LMG 4362 / NCIMB 8255 / S1)</name>
    <dbReference type="NCBI Taxonomy" id="269796"/>
    <lineage>
        <taxon>Bacteria</taxon>
        <taxon>Pseudomonadati</taxon>
        <taxon>Pseudomonadota</taxon>
        <taxon>Alphaproteobacteria</taxon>
        <taxon>Rhodospirillales</taxon>
        <taxon>Rhodospirillaceae</taxon>
        <taxon>Rhodospirillum</taxon>
    </lineage>
</organism>
<dbReference type="InterPro" id="IPR039060">
    <property type="entry name" value="Antitox_HigA"/>
</dbReference>
<dbReference type="eggNOG" id="COG5499">
    <property type="taxonomic scope" value="Bacteria"/>
</dbReference>
<keyword evidence="2" id="KW-1185">Reference proteome</keyword>
<dbReference type="Gene3D" id="1.10.260.40">
    <property type="entry name" value="lambda repressor-like DNA-binding domains"/>
    <property type="match status" value="1"/>
</dbReference>
<name>Q2RRG3_RHORT</name>
<dbReference type="InterPro" id="IPR010982">
    <property type="entry name" value="Lambda_DNA-bd_dom_sf"/>
</dbReference>
<dbReference type="STRING" id="269796.Rru_A2482"/>
<dbReference type="DNASU" id="3835916"/>
<dbReference type="Proteomes" id="UP000001929">
    <property type="component" value="Chromosome"/>
</dbReference>
<proteinExistence type="predicted"/>
<dbReference type="EMBL" id="CP000230">
    <property type="protein sequence ID" value="ABC23282.1"/>
    <property type="molecule type" value="Genomic_DNA"/>
</dbReference>
<dbReference type="GO" id="GO:0006355">
    <property type="term" value="P:regulation of DNA-templated transcription"/>
    <property type="evidence" value="ECO:0007669"/>
    <property type="project" value="InterPro"/>
</dbReference>
<protein>
    <submittedName>
        <fullName evidence="1">Transcription regulator containing helix turn helix domain</fullName>
    </submittedName>
</protein>
<dbReference type="EnsemblBacteria" id="ABC23282">
    <property type="protein sequence ID" value="ABC23282"/>
    <property type="gene ID" value="Rru_A2482"/>
</dbReference>
<dbReference type="PANTHER" id="PTHR40455:SF1">
    <property type="entry name" value="ANTITOXIN HIGA"/>
    <property type="match status" value="1"/>
</dbReference>
<dbReference type="HOGENOM" id="CLU_125852_2_0_5"/>
<sequence length="127" mass="13560">MGILKPIRTPADHAAALARLEALMDAEPGTAEGEDLDVLADLIEHYESKQVPIGYPPPHAAIAFRMEQAGLSPQDLVPLIGSQAEVLEVLAGTRPLTLAMARALHIHLGIPAEVLLQQQEERPALAP</sequence>
<dbReference type="KEGG" id="rru:Rru_A2482"/>
<dbReference type="PANTHER" id="PTHR40455">
    <property type="entry name" value="ANTITOXIN HIGA"/>
    <property type="match status" value="1"/>
</dbReference>
<dbReference type="RefSeq" id="WP_011390235.1">
    <property type="nucleotide sequence ID" value="NC_007643.1"/>
</dbReference>
<reference evidence="1 2" key="1">
    <citation type="journal article" date="2011" name="Stand. Genomic Sci.">
        <title>Complete genome sequence of Rhodospirillum rubrum type strain (S1).</title>
        <authorList>
            <person name="Munk A.C."/>
            <person name="Copeland A."/>
            <person name="Lucas S."/>
            <person name="Lapidus A."/>
            <person name="Del Rio T.G."/>
            <person name="Barry K."/>
            <person name="Detter J.C."/>
            <person name="Hammon N."/>
            <person name="Israni S."/>
            <person name="Pitluck S."/>
            <person name="Brettin T."/>
            <person name="Bruce D."/>
            <person name="Han C."/>
            <person name="Tapia R."/>
            <person name="Gilna P."/>
            <person name="Schmutz J."/>
            <person name="Larimer F."/>
            <person name="Land M."/>
            <person name="Kyrpides N.C."/>
            <person name="Mavromatis K."/>
            <person name="Richardson P."/>
            <person name="Rohde M."/>
            <person name="Goker M."/>
            <person name="Klenk H.P."/>
            <person name="Zhang Y."/>
            <person name="Roberts G.P."/>
            <person name="Reslewic S."/>
            <person name="Schwartz D.C."/>
        </authorList>
    </citation>
    <scope>NUCLEOTIDE SEQUENCE [LARGE SCALE GENOMIC DNA]</scope>
    <source>
        <strain evidence="2">ATCC 11170 / ATH 1.1.1 / DSM 467 / LMG 4362 / NCIMB 8255 / S1</strain>
    </source>
</reference>
<accession>Q2RRG3</accession>
<dbReference type="PATRIC" id="fig|269796.9.peg.2585"/>
<dbReference type="AlphaFoldDB" id="Q2RRG3"/>
<dbReference type="PhylomeDB" id="Q2RRG3"/>
<evidence type="ECO:0000313" key="1">
    <source>
        <dbReference type="EMBL" id="ABC23282.1"/>
    </source>
</evidence>
<evidence type="ECO:0000313" key="2">
    <source>
        <dbReference type="Proteomes" id="UP000001929"/>
    </source>
</evidence>